<evidence type="ECO:0000313" key="4">
    <source>
        <dbReference type="EMBL" id="KAK4544711.1"/>
    </source>
</evidence>
<evidence type="ECO:0000256" key="2">
    <source>
        <dbReference type="ARBA" id="ARBA00023315"/>
    </source>
</evidence>
<proteinExistence type="predicted"/>
<evidence type="ECO:0000256" key="1">
    <source>
        <dbReference type="ARBA" id="ARBA00022679"/>
    </source>
</evidence>
<keyword evidence="5" id="KW-1185">Reference proteome</keyword>
<dbReference type="GO" id="GO:0016747">
    <property type="term" value="F:acyltransferase activity, transferring groups other than amino-acyl groups"/>
    <property type="evidence" value="ECO:0007669"/>
    <property type="project" value="InterPro"/>
</dbReference>
<name>A0AAV9JIH8_9PEZI</name>
<dbReference type="CDD" id="cd04301">
    <property type="entry name" value="NAT_SF"/>
    <property type="match status" value="1"/>
</dbReference>
<dbReference type="PANTHER" id="PTHR43072">
    <property type="entry name" value="N-ACETYLTRANSFERASE"/>
    <property type="match status" value="1"/>
</dbReference>
<comment type="caution">
    <text evidence="4">The sequence shown here is derived from an EMBL/GenBank/DDBJ whole genome shotgun (WGS) entry which is preliminary data.</text>
</comment>
<dbReference type="Gene3D" id="3.40.630.30">
    <property type="match status" value="1"/>
</dbReference>
<dbReference type="SUPFAM" id="SSF55729">
    <property type="entry name" value="Acyl-CoA N-acyltransferases (Nat)"/>
    <property type="match status" value="1"/>
</dbReference>
<dbReference type="PANTHER" id="PTHR43072:SF23">
    <property type="entry name" value="UPF0039 PROTEIN C11D3.02C"/>
    <property type="match status" value="1"/>
</dbReference>
<dbReference type="EMBL" id="JAVFHQ010000023">
    <property type="protein sequence ID" value="KAK4544711.1"/>
    <property type="molecule type" value="Genomic_DNA"/>
</dbReference>
<accession>A0AAV9JIH8</accession>
<gene>
    <name evidence="4" type="ORF">LTR36_003960</name>
</gene>
<evidence type="ECO:0000259" key="3">
    <source>
        <dbReference type="PROSITE" id="PS51186"/>
    </source>
</evidence>
<dbReference type="Proteomes" id="UP001324427">
    <property type="component" value="Unassembled WGS sequence"/>
</dbReference>
<sequence length="200" mass="21857">MPGEIATKYTDEMAGATQPSTVQPALAIKDASVNDAEAIAPIYNYYVRTSIASLQEGDSTVDAIRSKLDSIRSKAMPYVLAQDTTTGAILGYAYADDWHERTGYRFTVECSIYLHADHCGKGYGKLLLPAVLAKLRACGKKQVLAKISILPEQAAQDVPSCRLHVAFGFQPVGRLLKVGFKMGKWVDVLFLQLDLEKSVK</sequence>
<protein>
    <recommendedName>
        <fullName evidence="3">N-acetyltransferase domain-containing protein</fullName>
    </recommendedName>
</protein>
<dbReference type="AlphaFoldDB" id="A0AAV9JIH8"/>
<organism evidence="4 5">
    <name type="scientific">Oleoguttula mirabilis</name>
    <dbReference type="NCBI Taxonomy" id="1507867"/>
    <lineage>
        <taxon>Eukaryota</taxon>
        <taxon>Fungi</taxon>
        <taxon>Dikarya</taxon>
        <taxon>Ascomycota</taxon>
        <taxon>Pezizomycotina</taxon>
        <taxon>Dothideomycetes</taxon>
        <taxon>Dothideomycetidae</taxon>
        <taxon>Mycosphaerellales</taxon>
        <taxon>Teratosphaeriaceae</taxon>
        <taxon>Oleoguttula</taxon>
    </lineage>
</organism>
<dbReference type="Pfam" id="PF00583">
    <property type="entry name" value="Acetyltransf_1"/>
    <property type="match status" value="1"/>
</dbReference>
<dbReference type="PROSITE" id="PS51186">
    <property type="entry name" value="GNAT"/>
    <property type="match status" value="1"/>
</dbReference>
<reference evidence="4 5" key="1">
    <citation type="submission" date="2021-11" db="EMBL/GenBank/DDBJ databases">
        <title>Black yeast isolated from Biological Soil Crust.</title>
        <authorList>
            <person name="Kurbessoian T."/>
        </authorList>
    </citation>
    <scope>NUCLEOTIDE SEQUENCE [LARGE SCALE GENOMIC DNA]</scope>
    <source>
        <strain evidence="4 5">CCFEE 5522</strain>
    </source>
</reference>
<evidence type="ECO:0000313" key="5">
    <source>
        <dbReference type="Proteomes" id="UP001324427"/>
    </source>
</evidence>
<dbReference type="InterPro" id="IPR016181">
    <property type="entry name" value="Acyl_CoA_acyltransferase"/>
</dbReference>
<dbReference type="InterPro" id="IPR000182">
    <property type="entry name" value="GNAT_dom"/>
</dbReference>
<feature type="domain" description="N-acetyltransferase" evidence="3">
    <location>
        <begin position="26"/>
        <end position="187"/>
    </location>
</feature>
<keyword evidence="1" id="KW-0808">Transferase</keyword>
<keyword evidence="2" id="KW-0012">Acyltransferase</keyword>